<dbReference type="PROSITE" id="PS50011">
    <property type="entry name" value="PROTEIN_KINASE_DOM"/>
    <property type="match status" value="1"/>
</dbReference>
<dbReference type="InterPro" id="IPR000719">
    <property type="entry name" value="Prot_kinase_dom"/>
</dbReference>
<keyword evidence="1 3" id="KW-0547">Nucleotide-binding</keyword>
<dbReference type="Proteomes" id="UP001497453">
    <property type="component" value="Chromosome 10"/>
</dbReference>
<dbReference type="InterPro" id="IPR059179">
    <property type="entry name" value="MLKL-like_MCAfunc"/>
</dbReference>
<feature type="domain" description="Protein kinase" evidence="5">
    <location>
        <begin position="502"/>
        <end position="767"/>
    </location>
</feature>
<feature type="region of interest" description="Disordered" evidence="4">
    <location>
        <begin position="826"/>
        <end position="852"/>
    </location>
</feature>
<feature type="compositionally biased region" description="Polar residues" evidence="4">
    <location>
        <begin position="788"/>
        <end position="805"/>
    </location>
</feature>
<evidence type="ECO:0000256" key="4">
    <source>
        <dbReference type="SAM" id="MobiDB-lite"/>
    </source>
</evidence>
<gene>
    <name evidence="6" type="ORF">GFSPODELE1_LOCUS1706</name>
</gene>
<dbReference type="EMBL" id="OZ037953">
    <property type="protein sequence ID" value="CAL1697535.1"/>
    <property type="molecule type" value="Genomic_DNA"/>
</dbReference>
<dbReference type="PRINTS" id="PR00109">
    <property type="entry name" value="TYRKINASE"/>
</dbReference>
<feature type="compositionally biased region" description="Polar residues" evidence="4">
    <location>
        <begin position="60"/>
        <end position="82"/>
    </location>
</feature>
<dbReference type="PROSITE" id="PS00109">
    <property type="entry name" value="PROTEIN_KINASE_TYR"/>
    <property type="match status" value="1"/>
</dbReference>
<dbReference type="InterPro" id="IPR017441">
    <property type="entry name" value="Protein_kinase_ATP_BS"/>
</dbReference>
<name>A0ABP1CPC1_9APHY</name>
<dbReference type="Pfam" id="PF07714">
    <property type="entry name" value="PK_Tyr_Ser-Thr"/>
    <property type="match status" value="1"/>
</dbReference>
<dbReference type="Gene3D" id="1.10.510.10">
    <property type="entry name" value="Transferase(Phosphotransferase) domain 1"/>
    <property type="match status" value="1"/>
</dbReference>
<feature type="binding site" evidence="3">
    <location>
        <position position="529"/>
    </location>
    <ligand>
        <name>ATP</name>
        <dbReference type="ChEBI" id="CHEBI:30616"/>
    </ligand>
</feature>
<dbReference type="CDD" id="cd21037">
    <property type="entry name" value="MLKL_NTD"/>
    <property type="match status" value="1"/>
</dbReference>
<evidence type="ECO:0000256" key="2">
    <source>
        <dbReference type="ARBA" id="ARBA00022840"/>
    </source>
</evidence>
<feature type="region of interest" description="Disordered" evidence="4">
    <location>
        <begin position="137"/>
        <end position="156"/>
    </location>
</feature>
<evidence type="ECO:0000256" key="1">
    <source>
        <dbReference type="ARBA" id="ARBA00022741"/>
    </source>
</evidence>
<dbReference type="SUPFAM" id="SSF56112">
    <property type="entry name" value="Protein kinase-like (PK-like)"/>
    <property type="match status" value="1"/>
</dbReference>
<keyword evidence="7" id="KW-1185">Reference proteome</keyword>
<feature type="compositionally biased region" description="Basic and acidic residues" evidence="4">
    <location>
        <begin position="773"/>
        <end position="787"/>
    </location>
</feature>
<dbReference type="PROSITE" id="PS00107">
    <property type="entry name" value="PROTEIN_KINASE_ATP"/>
    <property type="match status" value="1"/>
</dbReference>
<accession>A0ABP1CPC1</accession>
<feature type="compositionally biased region" description="Polar residues" evidence="4">
    <location>
        <begin position="89"/>
        <end position="100"/>
    </location>
</feature>
<dbReference type="InterPro" id="IPR036537">
    <property type="entry name" value="Adaptor_Cbl_N_dom_sf"/>
</dbReference>
<evidence type="ECO:0000256" key="3">
    <source>
        <dbReference type="PROSITE-ProRule" id="PRU10141"/>
    </source>
</evidence>
<proteinExistence type="predicted"/>
<dbReference type="InterPro" id="IPR001245">
    <property type="entry name" value="Ser-Thr/Tyr_kinase_cat_dom"/>
</dbReference>
<dbReference type="InterPro" id="IPR011009">
    <property type="entry name" value="Kinase-like_dom_sf"/>
</dbReference>
<protein>
    <recommendedName>
        <fullName evidence="5">Protein kinase domain-containing protein</fullName>
    </recommendedName>
</protein>
<dbReference type="PANTHER" id="PTHR24418">
    <property type="entry name" value="TYROSINE-PROTEIN KINASE"/>
    <property type="match status" value="1"/>
</dbReference>
<sequence length="945" mass="106048">MSSQHTIVKLSSHRIARIPEYKALKAWLDICTSGSGGILLRIPFTTADLEMSAAQSDYGNHDSLVSSSNPLHLDVTNNSHVSSPEDRSGSQTPLHGQSASWWGSRLHRTRPWPWNDNPSTSMYVIHQSLAGSRVTTSTFTNDDAKDSSQLGEYPTASLSPDKANLREIQVEGWIRTKNKVIMAICRTCDIAMDGTHVLLEVSSELLGLAPITGLEVAAKTLLNIWDAVEKFETNRLACLRLTERCADILISVRDEITDTGEHSVSRELEGPVEKLEKAFSGVYVLLSQQHARPFLQRYLKRDEIQREIAECDAALLLALHSFSVKIQMRTYRQVMQSETSRKADAAVVMDKLTKIGSRLITSSQIDIPARTRNATFTDPPSILSDLQSRQNRRDNLCDIVDLRELMRHAVEAKDDMEMIRVLQVGRDEMPEAMKTLQRALEVDSEKLEKSSTPWNDSSHFESPEDSLDLLFMKSSIESLRRLSASRGAEVQLPSWTITRYEVDREEKIGIGFFSDVYRGRWRNHVVAIKVLAETTPRQLFVREVEIWKTLKHPNVLKLYGASSTTAEPPWFLVSPYCRYGSLVGYLRGLPGTRVDPPGVDLLKIIHEITKGMVYLHTNDVLHGDLRAANILVDDSHSCVISDFGHSEMKSEAYRISGTPMPRGTLRWQAPEILLGQHKLTQRIDVYAFAICCVEIVSKGSLPWPLADDDAVRRYILDLNLRPEIPAGQSWRVPLRAMLNDCWHRIPESRPLFSDIENRVIQLRQYWTVTSRDRHLEDEPDTLDDHDSTSGSSTVGSYHSAQSSYTDSDDEVPWAQLDVSLAQLQSDSEMPVGGEDLSSDNEGGTTSYAPSSLYYGQTTTSQTSFWSENASAGPRSTIPNGAWPPDTFDTLSSDDISDALSEELYRTLLRHEFHPSLSLPLWSPTPVKLGAVGYLCEPQGYFVTLF</sequence>
<dbReference type="Gene3D" id="1.20.930.20">
    <property type="entry name" value="Adaptor protein Cbl, N-terminal domain"/>
    <property type="match status" value="1"/>
</dbReference>
<evidence type="ECO:0000313" key="7">
    <source>
        <dbReference type="Proteomes" id="UP001497453"/>
    </source>
</evidence>
<feature type="region of interest" description="Disordered" evidence="4">
    <location>
        <begin position="60"/>
        <end position="100"/>
    </location>
</feature>
<keyword evidence="2 3" id="KW-0067">ATP-binding</keyword>
<evidence type="ECO:0000259" key="5">
    <source>
        <dbReference type="PROSITE" id="PS50011"/>
    </source>
</evidence>
<dbReference type="InterPro" id="IPR008266">
    <property type="entry name" value="Tyr_kinase_AS"/>
</dbReference>
<feature type="compositionally biased region" description="Polar residues" evidence="4">
    <location>
        <begin position="839"/>
        <end position="852"/>
    </location>
</feature>
<organism evidence="6 7">
    <name type="scientific">Somion occarium</name>
    <dbReference type="NCBI Taxonomy" id="3059160"/>
    <lineage>
        <taxon>Eukaryota</taxon>
        <taxon>Fungi</taxon>
        <taxon>Dikarya</taxon>
        <taxon>Basidiomycota</taxon>
        <taxon>Agaricomycotina</taxon>
        <taxon>Agaricomycetes</taxon>
        <taxon>Polyporales</taxon>
        <taxon>Cerrenaceae</taxon>
        <taxon>Somion</taxon>
    </lineage>
</organism>
<feature type="region of interest" description="Disordered" evidence="4">
    <location>
        <begin position="773"/>
        <end position="809"/>
    </location>
</feature>
<evidence type="ECO:0000313" key="6">
    <source>
        <dbReference type="EMBL" id="CAL1697535.1"/>
    </source>
</evidence>
<reference evidence="7" key="1">
    <citation type="submission" date="2024-04" db="EMBL/GenBank/DDBJ databases">
        <authorList>
            <person name="Shaw F."/>
            <person name="Minotto A."/>
        </authorList>
    </citation>
    <scope>NUCLEOTIDE SEQUENCE [LARGE SCALE GENOMIC DNA]</scope>
</reference>
<dbReference type="InterPro" id="IPR050198">
    <property type="entry name" value="Non-receptor_tyrosine_kinases"/>
</dbReference>